<reference evidence="1" key="2">
    <citation type="submission" date="2023-01" db="EMBL/GenBank/DDBJ databases">
        <authorList>
            <person name="Sun Q."/>
            <person name="Evtushenko L."/>
        </authorList>
    </citation>
    <scope>NUCLEOTIDE SEQUENCE</scope>
    <source>
        <strain evidence="1">VKM Ac-1447</strain>
    </source>
</reference>
<evidence type="ECO:0000313" key="2">
    <source>
        <dbReference type="Proteomes" id="UP001142317"/>
    </source>
</evidence>
<proteinExistence type="predicted"/>
<dbReference type="AlphaFoldDB" id="A0A9W6HHS9"/>
<keyword evidence="2" id="KW-1185">Reference proteome</keyword>
<name>A0A9W6HHS9_9MICO</name>
<dbReference type="EMBL" id="BSEO01000014">
    <property type="protein sequence ID" value="GLJ80766.1"/>
    <property type="molecule type" value="Genomic_DNA"/>
</dbReference>
<sequence length="78" mass="8163">MQIEVVYGGATYTISDRSLSDVQEHVEATLASGSFGWLEAADGYGTAGPARLLIGPGISVVLVPRDVRDAEAGIDWPS</sequence>
<reference evidence="1" key="1">
    <citation type="journal article" date="2014" name="Int. J. Syst. Evol. Microbiol.">
        <title>Complete genome sequence of Corynebacterium casei LMG S-19264T (=DSM 44701T), isolated from a smear-ripened cheese.</title>
        <authorList>
            <consortium name="US DOE Joint Genome Institute (JGI-PGF)"/>
            <person name="Walter F."/>
            <person name="Albersmeier A."/>
            <person name="Kalinowski J."/>
            <person name="Ruckert C."/>
        </authorList>
    </citation>
    <scope>NUCLEOTIDE SEQUENCE</scope>
    <source>
        <strain evidence="1">VKM Ac-1447</strain>
    </source>
</reference>
<dbReference type="RefSeq" id="WP_210006965.1">
    <property type="nucleotide sequence ID" value="NZ_BSEO01000014.1"/>
</dbReference>
<organism evidence="1 2">
    <name type="scientific">Microbacterium imperiale</name>
    <dbReference type="NCBI Taxonomy" id="33884"/>
    <lineage>
        <taxon>Bacteria</taxon>
        <taxon>Bacillati</taxon>
        <taxon>Actinomycetota</taxon>
        <taxon>Actinomycetes</taxon>
        <taxon>Micrococcales</taxon>
        <taxon>Microbacteriaceae</taxon>
        <taxon>Microbacterium</taxon>
    </lineage>
</organism>
<accession>A0A9W6HHS9</accession>
<gene>
    <name evidence="1" type="ORF">GCM10017586_24490</name>
</gene>
<protein>
    <submittedName>
        <fullName evidence="1">Uncharacterized protein</fullName>
    </submittedName>
</protein>
<dbReference type="Proteomes" id="UP001142317">
    <property type="component" value="Unassembled WGS sequence"/>
</dbReference>
<evidence type="ECO:0000313" key="1">
    <source>
        <dbReference type="EMBL" id="GLJ80766.1"/>
    </source>
</evidence>
<comment type="caution">
    <text evidence="1">The sequence shown here is derived from an EMBL/GenBank/DDBJ whole genome shotgun (WGS) entry which is preliminary data.</text>
</comment>